<evidence type="ECO:0000313" key="3">
    <source>
        <dbReference type="Proteomes" id="UP000756921"/>
    </source>
</evidence>
<dbReference type="Proteomes" id="UP000756921">
    <property type="component" value="Unassembled WGS sequence"/>
</dbReference>
<feature type="region of interest" description="Disordered" evidence="1">
    <location>
        <begin position="1"/>
        <end position="48"/>
    </location>
</feature>
<dbReference type="AlphaFoldDB" id="A0A9P6GUY7"/>
<comment type="caution">
    <text evidence="2">The sequence shown here is derived from an EMBL/GenBank/DDBJ whole genome shotgun (WGS) entry which is preliminary data.</text>
</comment>
<dbReference type="EMBL" id="WJXW01000001">
    <property type="protein sequence ID" value="KAF9741916.1"/>
    <property type="molecule type" value="Genomic_DNA"/>
</dbReference>
<reference evidence="2" key="1">
    <citation type="journal article" date="2020" name="Mol. Plant Microbe Interact.">
        <title>Genome Sequence of the Biocontrol Agent Coniothyrium minitans strain Conio (IMI 134523).</title>
        <authorList>
            <person name="Patel D."/>
            <person name="Shittu T.A."/>
            <person name="Baroncelli R."/>
            <person name="Muthumeenakshi S."/>
            <person name="Osborne T.H."/>
            <person name="Janganan T.K."/>
            <person name="Sreenivasaprasad S."/>
        </authorList>
    </citation>
    <scope>NUCLEOTIDE SEQUENCE</scope>
    <source>
        <strain evidence="2">Conio</strain>
    </source>
</reference>
<evidence type="ECO:0008006" key="4">
    <source>
        <dbReference type="Google" id="ProtNLM"/>
    </source>
</evidence>
<proteinExistence type="predicted"/>
<organism evidence="2 3">
    <name type="scientific">Paraphaeosphaeria minitans</name>
    <dbReference type="NCBI Taxonomy" id="565426"/>
    <lineage>
        <taxon>Eukaryota</taxon>
        <taxon>Fungi</taxon>
        <taxon>Dikarya</taxon>
        <taxon>Ascomycota</taxon>
        <taxon>Pezizomycotina</taxon>
        <taxon>Dothideomycetes</taxon>
        <taxon>Pleosporomycetidae</taxon>
        <taxon>Pleosporales</taxon>
        <taxon>Massarineae</taxon>
        <taxon>Didymosphaeriaceae</taxon>
        <taxon>Paraphaeosphaeria</taxon>
    </lineage>
</organism>
<evidence type="ECO:0000313" key="2">
    <source>
        <dbReference type="EMBL" id="KAF9741916.1"/>
    </source>
</evidence>
<accession>A0A9P6GUY7</accession>
<protein>
    <recommendedName>
        <fullName evidence="4">F-box domain-containing protein</fullName>
    </recommendedName>
</protein>
<name>A0A9P6GUY7_9PLEO</name>
<keyword evidence="3" id="KW-1185">Reference proteome</keyword>
<gene>
    <name evidence="2" type="ORF">PMIN01_01455</name>
</gene>
<dbReference type="OrthoDB" id="3762345at2759"/>
<evidence type="ECO:0000256" key="1">
    <source>
        <dbReference type="SAM" id="MobiDB-lite"/>
    </source>
</evidence>
<sequence length="333" mass="37923">MGPALSKDLARTPRAKLSLSSTKKKEKKTRSEDTFSTTVRRKSIAPKERAAGLGEIDQSLAELSPNSGADKRAQTCHWNKLPTELKLRVFSFLGIVIGDPVRHPAMTGSKYHLEALNFRLVNQEFQTLYRDVWYKSNTFVVAPIWINPLDEDRPLFVYPEARIGHFVRCLQVELTLDWGNDGLEMLRCQTTDWCRLFRPRPHISGFQQGEHDKKDEKENIDFEMDEGEYAHCCACGASCSLGKSTTDWQNHFQSLDKLKISLRITGFEGCSEGCTRSAHELLRMFTDSVRQLMIASDIFVSAKNVEVRVHCDCERVAVFMQNLVEGKIKERCG</sequence>